<name>A0ABV0Y4F0_9TELE</name>
<sequence length="105" mass="11828">MRTISNFIHNFSFSSGLCRFRLNNLLRPAMNHGIGWTTEDTPDPSFKSGEKKDAFEGAFGLQRMQPLNLDPAIVNAIRESLFFSTHSSDFSTSVLRRSRSALMSL</sequence>
<organism evidence="1 2">
    <name type="scientific">Ameca splendens</name>
    <dbReference type="NCBI Taxonomy" id="208324"/>
    <lineage>
        <taxon>Eukaryota</taxon>
        <taxon>Metazoa</taxon>
        <taxon>Chordata</taxon>
        <taxon>Craniata</taxon>
        <taxon>Vertebrata</taxon>
        <taxon>Euteleostomi</taxon>
        <taxon>Actinopterygii</taxon>
        <taxon>Neopterygii</taxon>
        <taxon>Teleostei</taxon>
        <taxon>Neoteleostei</taxon>
        <taxon>Acanthomorphata</taxon>
        <taxon>Ovalentaria</taxon>
        <taxon>Atherinomorphae</taxon>
        <taxon>Cyprinodontiformes</taxon>
        <taxon>Goodeidae</taxon>
        <taxon>Ameca</taxon>
    </lineage>
</organism>
<keyword evidence="2" id="KW-1185">Reference proteome</keyword>
<proteinExistence type="predicted"/>
<evidence type="ECO:0000313" key="1">
    <source>
        <dbReference type="EMBL" id="MEQ2288657.1"/>
    </source>
</evidence>
<reference evidence="1 2" key="1">
    <citation type="submission" date="2021-06" db="EMBL/GenBank/DDBJ databases">
        <authorList>
            <person name="Palmer J.M."/>
        </authorList>
    </citation>
    <scope>NUCLEOTIDE SEQUENCE [LARGE SCALE GENOMIC DNA]</scope>
    <source>
        <strain evidence="1 2">AS_MEX2019</strain>
        <tissue evidence="1">Muscle</tissue>
    </source>
</reference>
<dbReference type="Proteomes" id="UP001469553">
    <property type="component" value="Unassembled WGS sequence"/>
</dbReference>
<accession>A0ABV0Y4F0</accession>
<comment type="caution">
    <text evidence="1">The sequence shown here is derived from an EMBL/GenBank/DDBJ whole genome shotgun (WGS) entry which is preliminary data.</text>
</comment>
<dbReference type="EMBL" id="JAHRIP010021230">
    <property type="protein sequence ID" value="MEQ2288657.1"/>
    <property type="molecule type" value="Genomic_DNA"/>
</dbReference>
<gene>
    <name evidence="1" type="ORF">AMECASPLE_024950</name>
</gene>
<evidence type="ECO:0000313" key="2">
    <source>
        <dbReference type="Proteomes" id="UP001469553"/>
    </source>
</evidence>
<protein>
    <submittedName>
        <fullName evidence="1">Uncharacterized protein</fullName>
    </submittedName>
</protein>